<evidence type="ECO:0000313" key="2">
    <source>
        <dbReference type="Proteomes" id="UP000095287"/>
    </source>
</evidence>
<dbReference type="WBParaSite" id="L893_g32506.t2">
    <property type="protein sequence ID" value="L893_g32506.t2"/>
    <property type="gene ID" value="L893_g32506"/>
</dbReference>
<accession>A0A1I8A318</accession>
<evidence type="ECO:0000256" key="1">
    <source>
        <dbReference type="SAM" id="MobiDB-lite"/>
    </source>
</evidence>
<feature type="region of interest" description="Disordered" evidence="1">
    <location>
        <begin position="86"/>
        <end position="121"/>
    </location>
</feature>
<protein>
    <submittedName>
        <fullName evidence="3">Uncharacterized protein</fullName>
    </submittedName>
</protein>
<keyword evidence="2" id="KW-1185">Reference proteome</keyword>
<name>A0A1I8A318_9BILA</name>
<evidence type="ECO:0000313" key="3">
    <source>
        <dbReference type="WBParaSite" id="L893_g32506.t2"/>
    </source>
</evidence>
<organism evidence="2 3">
    <name type="scientific">Steinernema glaseri</name>
    <dbReference type="NCBI Taxonomy" id="37863"/>
    <lineage>
        <taxon>Eukaryota</taxon>
        <taxon>Metazoa</taxon>
        <taxon>Ecdysozoa</taxon>
        <taxon>Nematoda</taxon>
        <taxon>Chromadorea</taxon>
        <taxon>Rhabditida</taxon>
        <taxon>Tylenchina</taxon>
        <taxon>Panagrolaimomorpha</taxon>
        <taxon>Strongyloidoidea</taxon>
        <taxon>Steinernematidae</taxon>
        <taxon>Steinernema</taxon>
    </lineage>
</organism>
<sequence length="121" mass="13051">MRSEEAGLGAVEVAPQKAPRAQVNDFVTATLMRFDVPGGNINSLATEAIVAPHQVSLHLKLKSGAVEKRLKKTANLLFGSGWNLATSSSQSGMDTPITAHGNKSENKRAREKERKAKRTKN</sequence>
<feature type="compositionally biased region" description="Basic and acidic residues" evidence="1">
    <location>
        <begin position="102"/>
        <end position="114"/>
    </location>
</feature>
<dbReference type="Proteomes" id="UP000095287">
    <property type="component" value="Unplaced"/>
</dbReference>
<dbReference type="AlphaFoldDB" id="A0A1I8A318"/>
<reference evidence="3" key="1">
    <citation type="submission" date="2016-11" db="UniProtKB">
        <authorList>
            <consortium name="WormBaseParasite"/>
        </authorList>
    </citation>
    <scope>IDENTIFICATION</scope>
</reference>
<proteinExistence type="predicted"/>